<dbReference type="PANTHER" id="PTHR13683:SF339">
    <property type="entry name" value="PEPTIDASE A1 DOMAIN-CONTAINING PROTEIN"/>
    <property type="match status" value="1"/>
</dbReference>
<dbReference type="FunFam" id="2.40.70.10:FF:000012">
    <property type="entry name" value="Aspartyl protease family protein 1"/>
    <property type="match status" value="1"/>
</dbReference>
<keyword evidence="5" id="KW-1185">Reference proteome</keyword>
<keyword evidence="2" id="KW-0472">Membrane</keyword>
<dbReference type="InterPro" id="IPR021109">
    <property type="entry name" value="Peptidase_aspartic_dom_sf"/>
</dbReference>
<gene>
    <name evidence="4" type="ORF">H0E87_004432</name>
</gene>
<dbReference type="InterPro" id="IPR032861">
    <property type="entry name" value="TAXi_N"/>
</dbReference>
<dbReference type="InterPro" id="IPR001461">
    <property type="entry name" value="Aspartic_peptidase_A1"/>
</dbReference>
<evidence type="ECO:0000259" key="3">
    <source>
        <dbReference type="PROSITE" id="PS51767"/>
    </source>
</evidence>
<dbReference type="GO" id="GO:0006508">
    <property type="term" value="P:proteolysis"/>
    <property type="evidence" value="ECO:0007669"/>
    <property type="project" value="InterPro"/>
</dbReference>
<dbReference type="Proteomes" id="UP000807159">
    <property type="component" value="Chromosome 2"/>
</dbReference>
<dbReference type="Gene3D" id="2.40.70.10">
    <property type="entry name" value="Acid Proteases"/>
    <property type="match status" value="1"/>
</dbReference>
<evidence type="ECO:0000313" key="4">
    <source>
        <dbReference type="EMBL" id="KAH8516017.1"/>
    </source>
</evidence>
<evidence type="ECO:0000256" key="2">
    <source>
        <dbReference type="SAM" id="Phobius"/>
    </source>
</evidence>
<dbReference type="PANTHER" id="PTHR13683">
    <property type="entry name" value="ASPARTYL PROTEASES"/>
    <property type="match status" value="1"/>
</dbReference>
<accession>A0A8T2ZEZ4</accession>
<dbReference type="PROSITE" id="PS51767">
    <property type="entry name" value="PEPTIDASE_A1"/>
    <property type="match status" value="1"/>
</dbReference>
<evidence type="ECO:0000313" key="5">
    <source>
        <dbReference type="Proteomes" id="UP000807159"/>
    </source>
</evidence>
<organism evidence="4 5">
    <name type="scientific">Populus deltoides</name>
    <name type="common">Eastern poplar</name>
    <name type="synonym">Eastern cottonwood</name>
    <dbReference type="NCBI Taxonomy" id="3696"/>
    <lineage>
        <taxon>Eukaryota</taxon>
        <taxon>Viridiplantae</taxon>
        <taxon>Streptophyta</taxon>
        <taxon>Embryophyta</taxon>
        <taxon>Tracheophyta</taxon>
        <taxon>Spermatophyta</taxon>
        <taxon>Magnoliopsida</taxon>
        <taxon>eudicotyledons</taxon>
        <taxon>Gunneridae</taxon>
        <taxon>Pentapetalae</taxon>
        <taxon>rosids</taxon>
        <taxon>fabids</taxon>
        <taxon>Malpighiales</taxon>
        <taxon>Salicaceae</taxon>
        <taxon>Saliceae</taxon>
        <taxon>Populus</taxon>
    </lineage>
</organism>
<dbReference type="CDD" id="cd05471">
    <property type="entry name" value="pepsin_like"/>
    <property type="match status" value="1"/>
</dbReference>
<protein>
    <recommendedName>
        <fullName evidence="3">Peptidase A1 domain-containing protein</fullName>
    </recommendedName>
</protein>
<comment type="caution">
    <text evidence="4">The sequence shown here is derived from an EMBL/GenBank/DDBJ whole genome shotgun (WGS) entry which is preliminary data.</text>
</comment>
<dbReference type="InterPro" id="IPR033121">
    <property type="entry name" value="PEPTIDASE_A1"/>
</dbReference>
<feature type="transmembrane region" description="Helical" evidence="2">
    <location>
        <begin position="310"/>
        <end position="333"/>
    </location>
</feature>
<dbReference type="EMBL" id="JACEGQ020000002">
    <property type="protein sequence ID" value="KAH8516017.1"/>
    <property type="molecule type" value="Genomic_DNA"/>
</dbReference>
<proteinExistence type="inferred from homology"/>
<dbReference type="Pfam" id="PF14543">
    <property type="entry name" value="TAXi_N"/>
    <property type="match status" value="1"/>
</dbReference>
<comment type="similarity">
    <text evidence="1">Belongs to the peptidase A1 family.</text>
</comment>
<dbReference type="InterPro" id="IPR034164">
    <property type="entry name" value="Pepsin-like_dom"/>
</dbReference>
<evidence type="ECO:0000256" key="1">
    <source>
        <dbReference type="ARBA" id="ARBA00007447"/>
    </source>
</evidence>
<reference evidence="4" key="1">
    <citation type="journal article" date="2021" name="J. Hered.">
        <title>Genome Assembly of Salicaceae Populus deltoides (Eastern Cottonwood) I-69 Based on Nanopore Sequencing and Hi-C Technologies.</title>
        <authorList>
            <person name="Bai S."/>
            <person name="Wu H."/>
            <person name="Zhang J."/>
            <person name="Pan Z."/>
            <person name="Zhao W."/>
            <person name="Li Z."/>
            <person name="Tong C."/>
        </authorList>
    </citation>
    <scope>NUCLEOTIDE SEQUENCE</scope>
    <source>
        <tissue evidence="4">Leaf</tissue>
    </source>
</reference>
<dbReference type="GO" id="GO:0004190">
    <property type="term" value="F:aspartic-type endopeptidase activity"/>
    <property type="evidence" value="ECO:0007669"/>
    <property type="project" value="InterPro"/>
</dbReference>
<sequence length="366" mass="40369">MECDRVVVLVVVVVLLCCQFEASIGLTFSSKLIHRFSDEAKSLSISRKGNASGDLWPKRYSFEYFQLLLGNDLKRQRMELGSQKNQLLFPSQGSQALFFGNELDWLHYTWIDIGTPNVSFLVALDAGSDLLWVPCDCIQCAPLSASDYNISLDRDLSEYSPSLSSTSRHLSCDHQLCEWGSNCKNPKDPCPYILNYDDLENTTSAGFLVEDKLHLASVGDRTARKMLQASVVLGCGRKQGGSFFDGAAPDGVMGLGPGDISVPSLLAKAGLIQNCFSLCFDENDSGRILFGDRGHASQQSTPFLPIQGTYLLIVSVLLTLSGWNLIVLVILVLRDPGSKHWLTAVRLSHIFQVKFIMNLCQSLTNK</sequence>
<dbReference type="SUPFAM" id="SSF50630">
    <property type="entry name" value="Acid proteases"/>
    <property type="match status" value="1"/>
</dbReference>
<keyword evidence="2" id="KW-1133">Transmembrane helix</keyword>
<feature type="domain" description="Peptidase A1" evidence="3">
    <location>
        <begin position="107"/>
        <end position="366"/>
    </location>
</feature>
<dbReference type="AlphaFoldDB" id="A0A8T2ZEZ4"/>
<keyword evidence="2" id="KW-0812">Transmembrane</keyword>
<name>A0A8T2ZEZ4_POPDE</name>